<proteinExistence type="predicted"/>
<dbReference type="AlphaFoldDB" id="A0A1F7Y2B9"/>
<gene>
    <name evidence="1" type="ORF">A2714_03340</name>
</gene>
<sequence length="142" mass="16384">MAGEFGENRDIEELLASKEGRLPKGIRKYIRRLKEEGLLDRALRVSREQREKRKPYIKREERLQVAVGKILDMKDPKVVVVEAAVATWLLQDGEAEEGTTYDSVARIADLDEIYELNPDLETHLEVAMPEAREEALRIRRAL</sequence>
<dbReference type="Proteomes" id="UP000178419">
    <property type="component" value="Unassembled WGS sequence"/>
</dbReference>
<protein>
    <submittedName>
        <fullName evidence="1">Uncharacterized protein</fullName>
    </submittedName>
</protein>
<dbReference type="EMBL" id="MGGE01000015">
    <property type="protein sequence ID" value="OGM21467.1"/>
    <property type="molecule type" value="Genomic_DNA"/>
</dbReference>
<accession>A0A1F7Y2B9</accession>
<evidence type="ECO:0000313" key="2">
    <source>
        <dbReference type="Proteomes" id="UP000178419"/>
    </source>
</evidence>
<comment type="caution">
    <text evidence="1">The sequence shown here is derived from an EMBL/GenBank/DDBJ whole genome shotgun (WGS) entry which is preliminary data.</text>
</comment>
<reference evidence="1 2" key="1">
    <citation type="journal article" date="2016" name="Nat. Commun.">
        <title>Thousands of microbial genomes shed light on interconnected biogeochemical processes in an aquifer system.</title>
        <authorList>
            <person name="Anantharaman K."/>
            <person name="Brown C.T."/>
            <person name="Hug L.A."/>
            <person name="Sharon I."/>
            <person name="Castelle C.J."/>
            <person name="Probst A.J."/>
            <person name="Thomas B.C."/>
            <person name="Singh A."/>
            <person name="Wilkins M.J."/>
            <person name="Karaoz U."/>
            <person name="Brodie E.L."/>
            <person name="Williams K.H."/>
            <person name="Hubbard S.S."/>
            <person name="Banfield J.F."/>
        </authorList>
    </citation>
    <scope>NUCLEOTIDE SEQUENCE [LARGE SCALE GENOMIC DNA]</scope>
</reference>
<evidence type="ECO:0000313" key="1">
    <source>
        <dbReference type="EMBL" id="OGM21467.1"/>
    </source>
</evidence>
<organism evidence="1 2">
    <name type="scientific">Candidatus Woesebacteria bacterium RIFCSPHIGHO2_01_FULL_38_9</name>
    <dbReference type="NCBI Taxonomy" id="1802492"/>
    <lineage>
        <taxon>Bacteria</taxon>
        <taxon>Candidatus Woeseibacteriota</taxon>
    </lineage>
</organism>
<name>A0A1F7Y2B9_9BACT</name>